<protein>
    <submittedName>
        <fullName evidence="4">LytTR family DNA-binding domain-containing protein</fullName>
    </submittedName>
</protein>
<keyword evidence="5" id="KW-1185">Reference proteome</keyword>
<dbReference type="GO" id="GO:0003677">
    <property type="term" value="F:DNA binding"/>
    <property type="evidence" value="ECO:0007669"/>
    <property type="project" value="UniProtKB-KW"/>
</dbReference>
<accession>A0ABT9BIK2</accession>
<evidence type="ECO:0000259" key="2">
    <source>
        <dbReference type="PROSITE" id="PS50110"/>
    </source>
</evidence>
<sequence length="259" mass="29100">MSQPESTPVVINCIAVDDEPLALGLVCSFIQQTPFLKLVGRYESAVAALRALHEQPDVQLLFLDIKMPDLSGLELARVIQSGQQRVIFTTAFNQYALEGFRVDALDYLLKPFNYEEFLRAALKAKAFFELRTGAVSAPAAPVSVPAPAGPEPMEDYLYLKVEYQLVRVAFNDILYVEGLKDYVKVHLVSQPRPLLSLTSLRSMEEKLPSRQFMRIHRSYIVGLNHIQAVGRGTVQIKGETLPVSDGYREGFDAYFSKWK</sequence>
<dbReference type="InterPro" id="IPR001789">
    <property type="entry name" value="Sig_transdc_resp-reg_receiver"/>
</dbReference>
<dbReference type="Pfam" id="PF04397">
    <property type="entry name" value="LytTR"/>
    <property type="match status" value="1"/>
</dbReference>
<reference evidence="4" key="1">
    <citation type="submission" date="2023-07" db="EMBL/GenBank/DDBJ databases">
        <authorList>
            <person name="Kim M.K."/>
        </authorList>
    </citation>
    <scope>NUCLEOTIDE SEQUENCE</scope>
    <source>
        <strain evidence="4">ASUV-10-1</strain>
    </source>
</reference>
<evidence type="ECO:0000313" key="4">
    <source>
        <dbReference type="EMBL" id="MDO7876837.1"/>
    </source>
</evidence>
<dbReference type="RefSeq" id="WP_305008226.1">
    <property type="nucleotide sequence ID" value="NZ_JAUQSY010000014.1"/>
</dbReference>
<keyword evidence="1" id="KW-0597">Phosphoprotein</keyword>
<dbReference type="Gene3D" id="2.40.50.1020">
    <property type="entry name" value="LytTr DNA-binding domain"/>
    <property type="match status" value="1"/>
</dbReference>
<keyword evidence="4" id="KW-0238">DNA-binding</keyword>
<feature type="modified residue" description="4-aspartylphosphate" evidence="1">
    <location>
        <position position="64"/>
    </location>
</feature>
<comment type="caution">
    <text evidence="4">The sequence shown here is derived from an EMBL/GenBank/DDBJ whole genome shotgun (WGS) entry which is preliminary data.</text>
</comment>
<dbReference type="Proteomes" id="UP001176429">
    <property type="component" value="Unassembled WGS sequence"/>
</dbReference>
<dbReference type="Pfam" id="PF00072">
    <property type="entry name" value="Response_reg"/>
    <property type="match status" value="1"/>
</dbReference>
<gene>
    <name evidence="4" type="ORF">Q5H93_18980</name>
</gene>
<dbReference type="PROSITE" id="PS50930">
    <property type="entry name" value="HTH_LYTTR"/>
    <property type="match status" value="1"/>
</dbReference>
<dbReference type="Gene3D" id="3.40.50.2300">
    <property type="match status" value="1"/>
</dbReference>
<evidence type="ECO:0000259" key="3">
    <source>
        <dbReference type="PROSITE" id="PS50930"/>
    </source>
</evidence>
<evidence type="ECO:0000313" key="5">
    <source>
        <dbReference type="Proteomes" id="UP001176429"/>
    </source>
</evidence>
<name>A0ABT9BIK2_9BACT</name>
<dbReference type="EMBL" id="JAUQSY010000014">
    <property type="protein sequence ID" value="MDO7876837.1"/>
    <property type="molecule type" value="Genomic_DNA"/>
</dbReference>
<evidence type="ECO:0000256" key="1">
    <source>
        <dbReference type="PROSITE-ProRule" id="PRU00169"/>
    </source>
</evidence>
<dbReference type="InterPro" id="IPR046947">
    <property type="entry name" value="LytR-like"/>
</dbReference>
<dbReference type="PANTHER" id="PTHR37299:SF1">
    <property type="entry name" value="STAGE 0 SPORULATION PROTEIN A HOMOLOG"/>
    <property type="match status" value="1"/>
</dbReference>
<dbReference type="SMART" id="SM00850">
    <property type="entry name" value="LytTR"/>
    <property type="match status" value="1"/>
</dbReference>
<feature type="domain" description="HTH LytTR-type" evidence="3">
    <location>
        <begin position="157"/>
        <end position="257"/>
    </location>
</feature>
<dbReference type="InterPro" id="IPR011006">
    <property type="entry name" value="CheY-like_superfamily"/>
</dbReference>
<dbReference type="PANTHER" id="PTHR37299">
    <property type="entry name" value="TRANSCRIPTIONAL REGULATOR-RELATED"/>
    <property type="match status" value="1"/>
</dbReference>
<proteinExistence type="predicted"/>
<dbReference type="SMART" id="SM00448">
    <property type="entry name" value="REC"/>
    <property type="match status" value="1"/>
</dbReference>
<dbReference type="SUPFAM" id="SSF52172">
    <property type="entry name" value="CheY-like"/>
    <property type="match status" value="1"/>
</dbReference>
<organism evidence="4 5">
    <name type="scientific">Hymenobacter aranciens</name>
    <dbReference type="NCBI Taxonomy" id="3063996"/>
    <lineage>
        <taxon>Bacteria</taxon>
        <taxon>Pseudomonadati</taxon>
        <taxon>Bacteroidota</taxon>
        <taxon>Cytophagia</taxon>
        <taxon>Cytophagales</taxon>
        <taxon>Hymenobacteraceae</taxon>
        <taxon>Hymenobacter</taxon>
    </lineage>
</organism>
<feature type="domain" description="Response regulatory" evidence="2">
    <location>
        <begin position="12"/>
        <end position="125"/>
    </location>
</feature>
<dbReference type="InterPro" id="IPR007492">
    <property type="entry name" value="LytTR_DNA-bd_dom"/>
</dbReference>
<dbReference type="PROSITE" id="PS50110">
    <property type="entry name" value="RESPONSE_REGULATORY"/>
    <property type="match status" value="1"/>
</dbReference>